<evidence type="ECO:0000313" key="1">
    <source>
        <dbReference type="EMBL" id="JAC64527.1"/>
    </source>
</evidence>
<dbReference type="AlphaFoldDB" id="A0A061QV44"/>
<dbReference type="EMBL" id="GBEZ01022310">
    <property type="protein sequence ID" value="JAC64527.1"/>
    <property type="molecule type" value="Transcribed_RNA"/>
</dbReference>
<sequence>MQAPRLGDVWLIRCCWEDRSCLPRLVCRPHQAVCPPPPPPNSCFRHGIGSPACPSGTPARELRLTSRVSPSVAPPPTGDNVGPAVVMVMAWSGGAAAVAADFGAERVAQLQGQQGRCRLSPKLAQLFAPTSQFFGRETCSPRLKGNH</sequence>
<accession>A0A061QV44</accession>
<protein>
    <submittedName>
        <fullName evidence="1">Uncharacterized protein</fullName>
    </submittedName>
</protein>
<reference evidence="1" key="1">
    <citation type="submission" date="2014-05" db="EMBL/GenBank/DDBJ databases">
        <title>The transcriptome of the halophilic microalga Tetraselmis sp. GSL018 isolated from the Great Salt Lake, Utah.</title>
        <authorList>
            <person name="Jinkerson R.E."/>
            <person name="D'Adamo S."/>
            <person name="Posewitz M.C."/>
        </authorList>
    </citation>
    <scope>NUCLEOTIDE SEQUENCE</scope>
    <source>
        <strain evidence="1">GSL018</strain>
    </source>
</reference>
<feature type="non-terminal residue" evidence="1">
    <location>
        <position position="147"/>
    </location>
</feature>
<proteinExistence type="predicted"/>
<name>A0A061QV44_9CHLO</name>
<organism evidence="1">
    <name type="scientific">Tetraselmis sp. GSL018</name>
    <dbReference type="NCBI Taxonomy" id="582737"/>
    <lineage>
        <taxon>Eukaryota</taxon>
        <taxon>Viridiplantae</taxon>
        <taxon>Chlorophyta</taxon>
        <taxon>core chlorophytes</taxon>
        <taxon>Chlorodendrophyceae</taxon>
        <taxon>Chlorodendrales</taxon>
        <taxon>Chlorodendraceae</taxon>
        <taxon>Tetraselmis</taxon>
    </lineage>
</organism>
<gene>
    <name evidence="1" type="ORF">TSPGSL018_18134</name>
</gene>